<dbReference type="InterPro" id="IPR036028">
    <property type="entry name" value="SH3-like_dom_sf"/>
</dbReference>
<dbReference type="CDD" id="cd11281">
    <property type="entry name" value="ADF_drebrin_like"/>
    <property type="match status" value="1"/>
</dbReference>
<dbReference type="GO" id="GO:0005884">
    <property type="term" value="C:actin filament"/>
    <property type="evidence" value="ECO:0007669"/>
    <property type="project" value="TreeGrafter"/>
</dbReference>
<organism evidence="6 7">
    <name type="scientific">Cyberlindnera fabianii</name>
    <name type="common">Yeast</name>
    <name type="synonym">Hansenula fabianii</name>
    <dbReference type="NCBI Taxonomy" id="36022"/>
    <lineage>
        <taxon>Eukaryota</taxon>
        <taxon>Fungi</taxon>
        <taxon>Dikarya</taxon>
        <taxon>Ascomycota</taxon>
        <taxon>Saccharomycotina</taxon>
        <taxon>Saccharomycetes</taxon>
        <taxon>Phaffomycetales</taxon>
        <taxon>Phaffomycetaceae</taxon>
        <taxon>Cyberlindnera</taxon>
    </lineage>
</organism>
<dbReference type="InterPro" id="IPR002108">
    <property type="entry name" value="ADF-H"/>
</dbReference>
<reference evidence="7" key="1">
    <citation type="journal article" date="2017" name="Genome Announc.">
        <title>Genome sequences of Cyberlindnera fabianii 65, Pichia kudriavzevii 129, and Saccharomyces cerevisiae 131 isolated from fermented masau fruits in Zimbabwe.</title>
        <authorList>
            <person name="van Rijswijck I.M.H."/>
            <person name="Derks M.F.L."/>
            <person name="Abee T."/>
            <person name="de Ridder D."/>
            <person name="Smid E.J."/>
        </authorList>
    </citation>
    <scope>NUCLEOTIDE SEQUENCE [LARGE SCALE GENOMIC DNA]</scope>
    <source>
        <strain evidence="7">65</strain>
    </source>
</reference>
<dbReference type="CDD" id="cd11819">
    <property type="entry name" value="SH3_Cortactin_like"/>
    <property type="match status" value="1"/>
</dbReference>
<feature type="compositionally biased region" description="Pro residues" evidence="3">
    <location>
        <begin position="396"/>
        <end position="410"/>
    </location>
</feature>
<dbReference type="GO" id="GO:0030427">
    <property type="term" value="C:site of polarized growth"/>
    <property type="evidence" value="ECO:0007669"/>
    <property type="project" value="TreeGrafter"/>
</dbReference>
<keyword evidence="7" id="KW-1185">Reference proteome</keyword>
<dbReference type="Pfam" id="PF00241">
    <property type="entry name" value="Cofilin_ADF"/>
    <property type="match status" value="1"/>
</dbReference>
<feature type="compositionally biased region" description="Basic and acidic residues" evidence="3">
    <location>
        <begin position="346"/>
        <end position="364"/>
    </location>
</feature>
<gene>
    <name evidence="6" type="ORF">BON22_1692</name>
</gene>
<dbReference type="PROSITE" id="PS50002">
    <property type="entry name" value="SH3"/>
    <property type="match status" value="1"/>
</dbReference>
<sequence length="505" mass="54973">MEQINLSTHGKEIQRAYDQVVRGEGDFTWVIYGPDSSKAYKVAESGTDFDEFLAGFDDAAIQFGLARINPPGSDVFKNLLVGWCPDSAPLKSRSSFAQNFAEVSKLLKGYHVQVTARDSDDLDKKELLSRLSAAAGARYSIQAARSNAPPNAASTRPTPSPKPFAPKPAAASSKPTPSPAKKFEPPIIKPAVTNKVAVDEDEWNEPEVEERDFTKNPLKPNVSSWKPIGRVNLEEHIKEEKARPDPRLELEQLKKQDKAKRDQEIDDYLKAKSATSGSKAPAPATGITKTQPLGGISKNFGSNNGKTPAQLWAEKKAKAAGSSPAPAAAAPISSEKIEPEEEADVSDLKSKFEKLSAQEAHPEPEVDEEEEEEDEQETPEPAVEEVKPVLPSRGAVPPPPPSRTPEPSAPSLPSRASAQPESEPEEEEEEEPEPEAEVAESEEEAEEAGAIAIAEYDYDAAEDNELTFVEGAKIINIQFIDEDWWLGELESGEKGLFPSNYVSLQ</sequence>
<feature type="compositionally biased region" description="Low complexity" evidence="3">
    <location>
        <begin position="319"/>
        <end position="334"/>
    </location>
</feature>
<evidence type="ECO:0000259" key="5">
    <source>
        <dbReference type="PROSITE" id="PS51263"/>
    </source>
</evidence>
<dbReference type="SUPFAM" id="SSF55753">
    <property type="entry name" value="Actin depolymerizing proteins"/>
    <property type="match status" value="1"/>
</dbReference>
<name>A0A1V2LAZ0_CYBFA</name>
<dbReference type="AlphaFoldDB" id="A0A1V2LAZ0"/>
<feature type="compositionally biased region" description="Acidic residues" evidence="3">
    <location>
        <begin position="422"/>
        <end position="447"/>
    </location>
</feature>
<feature type="domain" description="ADF-H" evidence="5">
    <location>
        <begin position="5"/>
        <end position="132"/>
    </location>
</feature>
<dbReference type="PROSITE" id="PS51263">
    <property type="entry name" value="ADF_H"/>
    <property type="match status" value="1"/>
</dbReference>
<evidence type="ECO:0000259" key="4">
    <source>
        <dbReference type="PROSITE" id="PS50002"/>
    </source>
</evidence>
<dbReference type="GO" id="GO:0030864">
    <property type="term" value="C:cortical actin cytoskeleton"/>
    <property type="evidence" value="ECO:0007669"/>
    <property type="project" value="TreeGrafter"/>
</dbReference>
<evidence type="ECO:0000313" key="6">
    <source>
        <dbReference type="EMBL" id="ONH69013.1"/>
    </source>
</evidence>
<dbReference type="Gene3D" id="2.30.30.40">
    <property type="entry name" value="SH3 Domains"/>
    <property type="match status" value="1"/>
</dbReference>
<feature type="compositionally biased region" description="Low complexity" evidence="3">
    <location>
        <begin position="411"/>
        <end position="421"/>
    </location>
</feature>
<dbReference type="STRING" id="36022.A0A1V2LAZ0"/>
<proteinExistence type="predicted"/>
<dbReference type="GO" id="GO:0030833">
    <property type="term" value="P:regulation of actin filament polymerization"/>
    <property type="evidence" value="ECO:0007669"/>
    <property type="project" value="TreeGrafter"/>
</dbReference>
<feature type="compositionally biased region" description="Acidic residues" evidence="3">
    <location>
        <begin position="365"/>
        <end position="378"/>
    </location>
</feature>
<dbReference type="EMBL" id="MPUK01000002">
    <property type="protein sequence ID" value="ONH69013.1"/>
    <property type="molecule type" value="Genomic_DNA"/>
</dbReference>
<feature type="domain" description="SH3" evidence="4">
    <location>
        <begin position="447"/>
        <end position="505"/>
    </location>
</feature>
<dbReference type="Gene3D" id="3.40.20.10">
    <property type="entry name" value="Severin"/>
    <property type="match status" value="1"/>
</dbReference>
<dbReference type="OMA" id="HYASQYD"/>
<feature type="compositionally biased region" description="Low complexity" evidence="3">
    <location>
        <begin position="142"/>
        <end position="154"/>
    </location>
</feature>
<dbReference type="SMART" id="SM00326">
    <property type="entry name" value="SH3"/>
    <property type="match status" value="1"/>
</dbReference>
<feature type="compositionally biased region" description="Basic and acidic residues" evidence="3">
    <location>
        <begin position="232"/>
        <end position="270"/>
    </location>
</feature>
<feature type="compositionally biased region" description="Acidic residues" evidence="3">
    <location>
        <begin position="199"/>
        <end position="210"/>
    </location>
</feature>
<dbReference type="SMART" id="SM00102">
    <property type="entry name" value="ADF"/>
    <property type="match status" value="1"/>
</dbReference>
<dbReference type="InterPro" id="IPR029006">
    <property type="entry name" value="ADF-H/Gelsolin-like_dom_sf"/>
</dbReference>
<protein>
    <submittedName>
        <fullName evidence="6">Actin-binding protein</fullName>
    </submittedName>
</protein>
<dbReference type="GO" id="GO:0051015">
    <property type="term" value="F:actin filament binding"/>
    <property type="evidence" value="ECO:0007669"/>
    <property type="project" value="TreeGrafter"/>
</dbReference>
<keyword evidence="1 2" id="KW-0728">SH3 domain</keyword>
<dbReference type="PANTHER" id="PTHR10829">
    <property type="entry name" value="CORTACTIN AND DREBRIN"/>
    <property type="match status" value="1"/>
</dbReference>
<dbReference type="PRINTS" id="PR00452">
    <property type="entry name" value="SH3DOMAIN"/>
</dbReference>
<dbReference type="PANTHER" id="PTHR10829:SF25">
    <property type="entry name" value="DREBRIN-LIKE PROTEIN"/>
    <property type="match status" value="1"/>
</dbReference>
<accession>A0A1V2LAZ0</accession>
<evidence type="ECO:0000313" key="7">
    <source>
        <dbReference type="Proteomes" id="UP000189513"/>
    </source>
</evidence>
<comment type="caution">
    <text evidence="6">The sequence shown here is derived from an EMBL/GenBank/DDBJ whole genome shotgun (WGS) entry which is preliminary data.</text>
</comment>
<evidence type="ECO:0000256" key="2">
    <source>
        <dbReference type="PROSITE-ProRule" id="PRU00192"/>
    </source>
</evidence>
<dbReference type="Proteomes" id="UP000189513">
    <property type="component" value="Unassembled WGS sequence"/>
</dbReference>
<dbReference type="SUPFAM" id="SSF50044">
    <property type="entry name" value="SH3-domain"/>
    <property type="match status" value="1"/>
</dbReference>
<feature type="region of interest" description="Disordered" evidence="3">
    <location>
        <begin position="142"/>
        <end position="451"/>
    </location>
</feature>
<dbReference type="Pfam" id="PF00018">
    <property type="entry name" value="SH3_1"/>
    <property type="match status" value="1"/>
</dbReference>
<evidence type="ECO:0000256" key="1">
    <source>
        <dbReference type="ARBA" id="ARBA00022443"/>
    </source>
</evidence>
<evidence type="ECO:0000256" key="3">
    <source>
        <dbReference type="SAM" id="MobiDB-lite"/>
    </source>
</evidence>
<dbReference type="InterPro" id="IPR001452">
    <property type="entry name" value="SH3_domain"/>
</dbReference>
<dbReference type="VEuPathDB" id="FungiDB:BON22_1692"/>